<dbReference type="GO" id="GO:0022857">
    <property type="term" value="F:transmembrane transporter activity"/>
    <property type="evidence" value="ECO:0007669"/>
    <property type="project" value="InterPro"/>
</dbReference>
<sequence length="432" mass="45510">MIARIESDPADSGRARLPPRLLATMIGLGFASGLPLFLTNRVLQQWLSESGLSLAAIGAVGVIGLPYVLKFLWAPLFDRAPPPPFRVLGRRRGWLLLAQLGVSLSIAAIACADPRRDAVWLVDAAVALAFFSASQDIAIDAWRIESFAPSRQTAALGLYVWGYRIALVLALSGTIWLAVANPLGWHGAYAAMALLSLSGPALCLSLPEPHAPAHVNERLVDALRRSVAVPFADLLRRPAAVLVLAFVATFNLGTQFADTLAIPLYHRLGYGHDQVAAAIGVPNLIAALAGAALAGVLVRALGLGRALVGCTLVQMASLCVYFVLLGRPPSGGLLIAKTVIEELAESTAQTVFLSYLSLLCAREFAATQYALLSALSALGWRTLAGSSGAIAAAIGMHEFYLFALACCLPSIALMMYLLSRFPAGVPPRISGG</sequence>
<feature type="transmembrane region" description="Helical" evidence="7">
    <location>
        <begin position="239"/>
        <end position="257"/>
    </location>
</feature>
<dbReference type="InterPro" id="IPR004752">
    <property type="entry name" value="AmpG_permease/AT-1"/>
</dbReference>
<gene>
    <name evidence="8" type="ORF">FHR90_001665</name>
    <name evidence="9" type="ORF">HUK83_13365</name>
</gene>
<comment type="subcellular location">
    <subcellularLocation>
        <location evidence="1">Membrane</location>
        <topology evidence="1">Multi-pass membrane protein</topology>
    </subcellularLocation>
</comment>
<dbReference type="PANTHER" id="PTHR12778:SF10">
    <property type="entry name" value="MAJOR FACILITATOR SUPERFAMILY DOMAIN-CONTAINING PROTEIN 3"/>
    <property type="match status" value="1"/>
</dbReference>
<evidence type="ECO:0000313" key="8">
    <source>
        <dbReference type="EMBL" id="MBB3173833.1"/>
    </source>
</evidence>
<organism evidence="8 10">
    <name type="scientific">Endobacter medicaginis</name>
    <dbReference type="NCBI Taxonomy" id="1181271"/>
    <lineage>
        <taxon>Bacteria</taxon>
        <taxon>Pseudomonadati</taxon>
        <taxon>Pseudomonadota</taxon>
        <taxon>Alphaproteobacteria</taxon>
        <taxon>Acetobacterales</taxon>
        <taxon>Acetobacteraceae</taxon>
        <taxon>Endobacter</taxon>
    </lineage>
</organism>
<evidence type="ECO:0000256" key="6">
    <source>
        <dbReference type="ARBA" id="ARBA00023136"/>
    </source>
</evidence>
<dbReference type="SUPFAM" id="SSF103473">
    <property type="entry name" value="MFS general substrate transporter"/>
    <property type="match status" value="1"/>
</dbReference>
<proteinExistence type="inferred from homology"/>
<feature type="transmembrane region" description="Helical" evidence="7">
    <location>
        <begin position="399"/>
        <end position="418"/>
    </location>
</feature>
<name>A0A839UZL9_9PROT</name>
<comment type="caution">
    <text evidence="8">The sequence shown here is derived from an EMBL/GenBank/DDBJ whole genome shotgun (WGS) entry which is preliminary data.</text>
</comment>
<dbReference type="GO" id="GO:0016020">
    <property type="term" value="C:membrane"/>
    <property type="evidence" value="ECO:0007669"/>
    <property type="project" value="UniProtKB-SubCell"/>
</dbReference>
<evidence type="ECO:0000313" key="9">
    <source>
        <dbReference type="EMBL" id="NVN31317.1"/>
    </source>
</evidence>
<dbReference type="InterPro" id="IPR036259">
    <property type="entry name" value="MFS_trans_sf"/>
</dbReference>
<dbReference type="EMBL" id="JACHXV010000005">
    <property type="protein sequence ID" value="MBB3173833.1"/>
    <property type="molecule type" value="Genomic_DNA"/>
</dbReference>
<dbReference type="RefSeq" id="WP_176625561.1">
    <property type="nucleotide sequence ID" value="NZ_JABXXQ010000340.1"/>
</dbReference>
<keyword evidence="3" id="KW-0813">Transport</keyword>
<feature type="transmembrane region" description="Helical" evidence="7">
    <location>
        <begin position="305"/>
        <end position="324"/>
    </location>
</feature>
<dbReference type="Gene3D" id="1.20.1250.20">
    <property type="entry name" value="MFS general substrate transporter like domains"/>
    <property type="match status" value="1"/>
</dbReference>
<feature type="transmembrane region" description="Helical" evidence="7">
    <location>
        <begin position="158"/>
        <end position="179"/>
    </location>
</feature>
<keyword evidence="5 7" id="KW-1133">Transmembrane helix</keyword>
<feature type="transmembrane region" description="Helical" evidence="7">
    <location>
        <begin position="118"/>
        <end position="138"/>
    </location>
</feature>
<feature type="transmembrane region" description="Helical" evidence="7">
    <location>
        <begin position="50"/>
        <end position="73"/>
    </location>
</feature>
<dbReference type="Pfam" id="PF07690">
    <property type="entry name" value="MFS_1"/>
    <property type="match status" value="1"/>
</dbReference>
<feature type="transmembrane region" description="Helical" evidence="7">
    <location>
        <begin position="94"/>
        <end position="112"/>
    </location>
</feature>
<dbReference type="AlphaFoldDB" id="A0A839UZL9"/>
<feature type="transmembrane region" description="Helical" evidence="7">
    <location>
        <begin position="21"/>
        <end position="38"/>
    </location>
</feature>
<evidence type="ECO:0000256" key="2">
    <source>
        <dbReference type="ARBA" id="ARBA00008335"/>
    </source>
</evidence>
<keyword evidence="6 7" id="KW-0472">Membrane</keyword>
<evidence type="ECO:0000256" key="1">
    <source>
        <dbReference type="ARBA" id="ARBA00004141"/>
    </source>
</evidence>
<reference evidence="9 11" key="1">
    <citation type="submission" date="2020-06" db="EMBL/GenBank/DDBJ databases">
        <title>Description of novel acetic acid bacteria.</title>
        <authorList>
            <person name="Sombolestani A."/>
        </authorList>
    </citation>
    <scope>NUCLEOTIDE SEQUENCE [LARGE SCALE GENOMIC DNA]</scope>
    <source>
        <strain evidence="9 11">LMG 26838</strain>
    </source>
</reference>
<evidence type="ECO:0000256" key="5">
    <source>
        <dbReference type="ARBA" id="ARBA00022989"/>
    </source>
</evidence>
<dbReference type="Proteomes" id="UP000557688">
    <property type="component" value="Unassembled WGS sequence"/>
</dbReference>
<comment type="similarity">
    <text evidence="2">Belongs to the major facilitator superfamily.</text>
</comment>
<protein>
    <submittedName>
        <fullName evidence="9">MFS transporter</fullName>
    </submittedName>
    <submittedName>
        <fullName evidence="8">PAT family beta-lactamase induction signal transducer AmpG</fullName>
    </submittedName>
</protein>
<dbReference type="EMBL" id="JABXXQ010000340">
    <property type="protein sequence ID" value="NVN31317.1"/>
    <property type="molecule type" value="Genomic_DNA"/>
</dbReference>
<evidence type="ECO:0000313" key="10">
    <source>
        <dbReference type="Proteomes" id="UP000557688"/>
    </source>
</evidence>
<dbReference type="InterPro" id="IPR011701">
    <property type="entry name" value="MFS"/>
</dbReference>
<dbReference type="NCBIfam" id="TIGR00901">
    <property type="entry name" value="2A0125"/>
    <property type="match status" value="1"/>
</dbReference>
<accession>A0A839UZL9</accession>
<evidence type="ECO:0000256" key="7">
    <source>
        <dbReference type="SAM" id="Phobius"/>
    </source>
</evidence>
<reference evidence="8 10" key="2">
    <citation type="submission" date="2020-08" db="EMBL/GenBank/DDBJ databases">
        <title>Genomic Encyclopedia of Type Strains, Phase III (KMG-III): the genomes of soil and plant-associated and newly described type strains.</title>
        <authorList>
            <person name="Whitman W."/>
        </authorList>
    </citation>
    <scope>NUCLEOTIDE SEQUENCE [LARGE SCALE GENOMIC DNA]</scope>
    <source>
        <strain evidence="8 10">CECT 8088</strain>
    </source>
</reference>
<keyword evidence="10" id="KW-1185">Reference proteome</keyword>
<evidence type="ECO:0000313" key="11">
    <source>
        <dbReference type="Proteomes" id="UP000565205"/>
    </source>
</evidence>
<dbReference type="Proteomes" id="UP000565205">
    <property type="component" value="Unassembled WGS sequence"/>
</dbReference>
<evidence type="ECO:0000256" key="4">
    <source>
        <dbReference type="ARBA" id="ARBA00022692"/>
    </source>
</evidence>
<dbReference type="PANTHER" id="PTHR12778">
    <property type="entry name" value="SOLUTE CARRIER FAMILY 33 ACETYL-COA TRANSPORTER -RELATED"/>
    <property type="match status" value="1"/>
</dbReference>
<keyword evidence="4 7" id="KW-0812">Transmembrane</keyword>
<feature type="transmembrane region" description="Helical" evidence="7">
    <location>
        <begin position="277"/>
        <end position="298"/>
    </location>
</feature>
<evidence type="ECO:0000256" key="3">
    <source>
        <dbReference type="ARBA" id="ARBA00022448"/>
    </source>
</evidence>